<proteinExistence type="predicted"/>
<accession>A0A3B0TCQ8</accession>
<dbReference type="Gene3D" id="3.90.550.10">
    <property type="entry name" value="Spore Coat Polysaccharide Biosynthesis Protein SpsA, Chain A"/>
    <property type="match status" value="1"/>
</dbReference>
<dbReference type="AlphaFoldDB" id="A0A3B0TCQ8"/>
<evidence type="ECO:0000313" key="2">
    <source>
        <dbReference type="EMBL" id="VAW16441.1"/>
    </source>
</evidence>
<dbReference type="CDD" id="cd00761">
    <property type="entry name" value="Glyco_tranf_GTA_type"/>
    <property type="match status" value="1"/>
</dbReference>
<dbReference type="PANTHER" id="PTHR43685:SF2">
    <property type="entry name" value="GLYCOSYLTRANSFERASE 2-LIKE DOMAIN-CONTAINING PROTEIN"/>
    <property type="match status" value="1"/>
</dbReference>
<reference evidence="2" key="1">
    <citation type="submission" date="2018-06" db="EMBL/GenBank/DDBJ databases">
        <authorList>
            <person name="Zhirakovskaya E."/>
        </authorList>
    </citation>
    <scope>NUCLEOTIDE SEQUENCE</scope>
</reference>
<dbReference type="PANTHER" id="PTHR43685">
    <property type="entry name" value="GLYCOSYLTRANSFERASE"/>
    <property type="match status" value="1"/>
</dbReference>
<organism evidence="2">
    <name type="scientific">hydrothermal vent metagenome</name>
    <dbReference type="NCBI Taxonomy" id="652676"/>
    <lineage>
        <taxon>unclassified sequences</taxon>
        <taxon>metagenomes</taxon>
        <taxon>ecological metagenomes</taxon>
    </lineage>
</organism>
<dbReference type="Pfam" id="PF00535">
    <property type="entry name" value="Glycos_transf_2"/>
    <property type="match status" value="1"/>
</dbReference>
<dbReference type="GO" id="GO:0016740">
    <property type="term" value="F:transferase activity"/>
    <property type="evidence" value="ECO:0007669"/>
    <property type="project" value="UniProtKB-KW"/>
</dbReference>
<name>A0A3B0TCQ8_9ZZZZ</name>
<dbReference type="SUPFAM" id="SSF53448">
    <property type="entry name" value="Nucleotide-diphospho-sugar transferases"/>
    <property type="match status" value="1"/>
</dbReference>
<dbReference type="InterPro" id="IPR029044">
    <property type="entry name" value="Nucleotide-diphossugar_trans"/>
</dbReference>
<dbReference type="EMBL" id="UOEP01000062">
    <property type="protein sequence ID" value="VAW16441.1"/>
    <property type="molecule type" value="Genomic_DNA"/>
</dbReference>
<evidence type="ECO:0000259" key="1">
    <source>
        <dbReference type="Pfam" id="PF00535"/>
    </source>
</evidence>
<sequence length="491" mass="56078">MASVYSFISNPEYQEIENAVAELQSNELVKKIFLDKTAAEGQSGKVQGFVFDNFLSSKTTKRIAEASVGADYILLFIKDVPVEFGQFAVERFVEVAESTGAGMVYSDYMEVKNGVQAPHPVIDYQEGSLRDDFNFGPVILYSAEAFRNAVGNMAQEFTHAGFYYLRLKVSQQNEFIRVPEFLYTIDENDIRKSGQKIFDYVDSRNRQVQVEMEKAVTRHLKDIRAWLSPGHRPIEFAENEFTDKVSVIIPVRNREKTIGDAIASVLNQKAGFKFNLIVANNYSTDKTTEIIRAFAEKDKRIVHIIPDRKGLGIGGCWNLAVHNKQCGMIAAQLDSDDIYKDEYTLQKIVDTFYAEKCAMVVGTYQLVNFDLEEIPPGIIDHREWTPDNGKNNALRINGLGAPRAFYTPVLREIKIPNVSYGEDYAVGLAISREYKIGRIYENIYLCRRWDDNSDAELDVEKTNKHNTYKDRIRTIELKARIRKNKYHVEIP</sequence>
<keyword evidence="2" id="KW-0808">Transferase</keyword>
<feature type="domain" description="Glycosyltransferase 2-like" evidence="1">
    <location>
        <begin position="246"/>
        <end position="383"/>
    </location>
</feature>
<gene>
    <name evidence="2" type="ORF">MNBD_BACTEROID01-1099</name>
</gene>
<protein>
    <submittedName>
        <fullName evidence="2">Glycosyltransferase</fullName>
    </submittedName>
</protein>
<dbReference type="InterPro" id="IPR050834">
    <property type="entry name" value="Glycosyltransf_2"/>
</dbReference>
<dbReference type="InterPro" id="IPR001173">
    <property type="entry name" value="Glyco_trans_2-like"/>
</dbReference>